<dbReference type="PROSITE" id="PS50022">
    <property type="entry name" value="FA58C_3"/>
    <property type="match status" value="1"/>
</dbReference>
<gene>
    <name evidence="3" type="ORF">J0A65_13370</name>
</gene>
<protein>
    <submittedName>
        <fullName evidence="3">Discoidin domain-containing protein</fullName>
    </submittedName>
</protein>
<accession>A0ABS3CXM4</accession>
<keyword evidence="1" id="KW-0732">Signal</keyword>
<evidence type="ECO:0000259" key="2">
    <source>
        <dbReference type="PROSITE" id="PS50022"/>
    </source>
</evidence>
<dbReference type="EMBL" id="JAFKCS010000012">
    <property type="protein sequence ID" value="MBN7820861.1"/>
    <property type="molecule type" value="Genomic_DNA"/>
</dbReference>
<feature type="chain" id="PRO_5047486847" evidence="1">
    <location>
        <begin position="18"/>
        <end position="288"/>
    </location>
</feature>
<feature type="signal peptide" evidence="1">
    <location>
        <begin position="1"/>
        <end position="17"/>
    </location>
</feature>
<evidence type="ECO:0000313" key="3">
    <source>
        <dbReference type="EMBL" id="MBN7820861.1"/>
    </source>
</evidence>
<keyword evidence="4" id="KW-1185">Reference proteome</keyword>
<evidence type="ECO:0000256" key="1">
    <source>
        <dbReference type="SAM" id="SignalP"/>
    </source>
</evidence>
<dbReference type="Gene3D" id="2.60.120.260">
    <property type="entry name" value="Galactose-binding domain-like"/>
    <property type="match status" value="1"/>
</dbReference>
<dbReference type="InterPro" id="IPR008979">
    <property type="entry name" value="Galactose-bd-like_sf"/>
</dbReference>
<dbReference type="SUPFAM" id="SSF49785">
    <property type="entry name" value="Galactose-binding domain-like"/>
    <property type="match status" value="1"/>
</dbReference>
<proteinExistence type="predicted"/>
<dbReference type="InterPro" id="IPR000421">
    <property type="entry name" value="FA58C"/>
</dbReference>
<sequence>MKALVTVLALLPSLVYAQEQSDKEFVGKVSNLRIAKSGSVLLGVKQGEEDEPIACREGDWPIGFELGDTYAKNWLDFLMLARNTNQTVRLGYTPANGELCELQYVAAMQGDGFGGIGDEGDKLVETGALGNVALIGSNGLTETSFKASGHYSSDVAAAAFDGYTFNEQINDDAGERINRGLWLIKRDADTPNWLQVDFGQKVKIAGLRVVLNQKSTDLGRGPRDITLQVSNDGDSFADHESFRLSRVADQTGSLESAVSARYFRLKVHNNYGDATFIEIDELELFQKQ</sequence>
<name>A0ABS3CXM4_9ALTE</name>
<evidence type="ECO:0000313" key="4">
    <source>
        <dbReference type="Proteomes" id="UP000663992"/>
    </source>
</evidence>
<comment type="caution">
    <text evidence="3">The sequence shown here is derived from an EMBL/GenBank/DDBJ whole genome shotgun (WGS) entry which is preliminary data.</text>
</comment>
<organism evidence="3 4">
    <name type="scientific">Bowmanella yangjiangensis</name>
    <dbReference type="NCBI Taxonomy" id="2811230"/>
    <lineage>
        <taxon>Bacteria</taxon>
        <taxon>Pseudomonadati</taxon>
        <taxon>Pseudomonadota</taxon>
        <taxon>Gammaproteobacteria</taxon>
        <taxon>Alteromonadales</taxon>
        <taxon>Alteromonadaceae</taxon>
        <taxon>Bowmanella</taxon>
    </lineage>
</organism>
<reference evidence="3 4" key="1">
    <citation type="submission" date="2021-03" db="EMBL/GenBank/DDBJ databases">
        <title>novel species isolated from a fishpond in China.</title>
        <authorList>
            <person name="Lu H."/>
            <person name="Cai Z."/>
        </authorList>
    </citation>
    <scope>NUCLEOTIDE SEQUENCE [LARGE SCALE GENOMIC DNA]</scope>
    <source>
        <strain evidence="3 4">Y57</strain>
    </source>
</reference>
<dbReference type="Proteomes" id="UP000663992">
    <property type="component" value="Unassembled WGS sequence"/>
</dbReference>
<dbReference type="Pfam" id="PF00754">
    <property type="entry name" value="F5_F8_type_C"/>
    <property type="match status" value="1"/>
</dbReference>
<dbReference type="RefSeq" id="WP_206594686.1">
    <property type="nucleotide sequence ID" value="NZ_JAFKCS010000012.1"/>
</dbReference>
<feature type="domain" description="F5/8 type C" evidence="2">
    <location>
        <begin position="133"/>
        <end position="284"/>
    </location>
</feature>